<name>A0A844Y131_9SPHN</name>
<dbReference type="AlphaFoldDB" id="A0A844Y131"/>
<gene>
    <name evidence="2" type="ORF">GRI42_05955</name>
</gene>
<protein>
    <submittedName>
        <fullName evidence="2">Uncharacterized protein</fullName>
    </submittedName>
</protein>
<comment type="caution">
    <text evidence="2">The sequence shown here is derived from an EMBL/GenBank/DDBJ whole genome shotgun (WGS) entry which is preliminary data.</text>
</comment>
<evidence type="ECO:0000313" key="3">
    <source>
        <dbReference type="Proteomes" id="UP000444185"/>
    </source>
</evidence>
<dbReference type="EMBL" id="WTYF01000004">
    <property type="protein sequence ID" value="MXO50848.1"/>
    <property type="molecule type" value="Genomic_DNA"/>
</dbReference>
<organism evidence="2 3">
    <name type="scientific">Qipengyuania gaetbuli</name>
    <dbReference type="NCBI Taxonomy" id="266952"/>
    <lineage>
        <taxon>Bacteria</taxon>
        <taxon>Pseudomonadati</taxon>
        <taxon>Pseudomonadota</taxon>
        <taxon>Alphaproteobacteria</taxon>
        <taxon>Sphingomonadales</taxon>
        <taxon>Erythrobacteraceae</taxon>
        <taxon>Qipengyuania</taxon>
    </lineage>
</organism>
<reference evidence="2 3" key="1">
    <citation type="submission" date="2019-12" db="EMBL/GenBank/DDBJ databases">
        <title>Genomic-based taxomic classification of the family Erythrobacteraceae.</title>
        <authorList>
            <person name="Xu L."/>
        </authorList>
    </citation>
    <scope>NUCLEOTIDE SEQUENCE [LARGE SCALE GENOMIC DNA]</scope>
    <source>
        <strain evidence="2 3">DSM 16225</strain>
    </source>
</reference>
<keyword evidence="3" id="KW-1185">Reference proteome</keyword>
<dbReference type="Proteomes" id="UP000444185">
    <property type="component" value="Unassembled WGS sequence"/>
</dbReference>
<feature type="signal peptide" evidence="1">
    <location>
        <begin position="1"/>
        <end position="23"/>
    </location>
</feature>
<sequence length="161" mass="16752">MGVRNFGAIMASAMLVFPAQLHAKPSADVPAQLQTKIDEAASVCAELDGGKFAMEDAAIQRVDLDGDGDEDWALNESGFACSTAASMYGGTGGTMAHFLVDGTLASMLTRGWGMAKLGPHAVLLADVHGSQCDGINPTPCVTASVWDAESKTWRSTGASWE</sequence>
<proteinExistence type="predicted"/>
<accession>A0A844Y131</accession>
<dbReference type="OrthoDB" id="6088067at2"/>
<keyword evidence="1" id="KW-0732">Signal</keyword>
<evidence type="ECO:0000256" key="1">
    <source>
        <dbReference type="SAM" id="SignalP"/>
    </source>
</evidence>
<evidence type="ECO:0000313" key="2">
    <source>
        <dbReference type="EMBL" id="MXO50848.1"/>
    </source>
</evidence>
<feature type="chain" id="PRO_5032823161" evidence="1">
    <location>
        <begin position="24"/>
        <end position="161"/>
    </location>
</feature>